<protein>
    <submittedName>
        <fullName evidence="2">Uncharacterized protein</fullName>
    </submittedName>
</protein>
<keyword evidence="1" id="KW-1133">Transmembrane helix</keyword>
<evidence type="ECO:0000313" key="2">
    <source>
        <dbReference type="EMBL" id="AHH13392.1"/>
    </source>
</evidence>
<gene>
    <name evidence="2" type="ORF">BHO_0900075</name>
</gene>
<dbReference type="HOGENOM" id="CLU_3040963_0_0_12"/>
<reference evidence="2" key="1">
    <citation type="submission" date="2013-04" db="EMBL/GenBank/DDBJ databases">
        <title>Comparative Genomics of Relapsing Fever Spirochetes.</title>
        <authorList>
            <person name="Schwan T.G."/>
            <person name="Raffel S.J."/>
            <person name="Porcella S.F."/>
            <person name="Martens C.A."/>
            <person name="Bruno D.P."/>
            <person name="Ricklefs S.M."/>
            <person name="Barbian K.B."/>
        </authorList>
    </citation>
    <scope>NUCLEOTIDE SEQUENCE</scope>
    <source>
        <strain evidence="2">YBT</strain>
        <plasmid evidence="2">unnamed</plasmid>
    </source>
</reference>
<accession>W5T2D9</accession>
<feature type="transmembrane region" description="Helical" evidence="1">
    <location>
        <begin position="21"/>
        <end position="42"/>
    </location>
</feature>
<organism evidence="2">
    <name type="scientific">Borrelia hermsii YBT</name>
    <dbReference type="NCBI Taxonomy" id="1313295"/>
    <lineage>
        <taxon>Bacteria</taxon>
        <taxon>Pseudomonadati</taxon>
        <taxon>Spirochaetota</taxon>
        <taxon>Spirochaetia</taxon>
        <taxon>Spirochaetales</taxon>
        <taxon>Borreliaceae</taxon>
        <taxon>Borrelia</taxon>
    </lineage>
</organism>
<proteinExistence type="predicted"/>
<name>W5T2D9_BORHE</name>
<keyword evidence="1" id="KW-0472">Membrane</keyword>
<evidence type="ECO:0000256" key="1">
    <source>
        <dbReference type="SAM" id="Phobius"/>
    </source>
</evidence>
<geneLocation type="plasmid" evidence="2">
    <name>unnamed</name>
</geneLocation>
<keyword evidence="2" id="KW-0614">Plasmid</keyword>
<keyword evidence="1" id="KW-0812">Transmembrane</keyword>
<sequence>MVKIFSSILTLLILYKYFKIYSIYALFFILAAIGFAVIRIVLQNLIPFSLLTRG</sequence>
<dbReference type="AlphaFoldDB" id="W5T2D9"/>
<dbReference type="EMBL" id="CP005727">
    <property type="protein sequence ID" value="AHH13392.1"/>
    <property type="molecule type" value="Genomic_DNA"/>
</dbReference>